<dbReference type="InterPro" id="IPR035418">
    <property type="entry name" value="AraC-bd_2"/>
</dbReference>
<organism evidence="5 6">
    <name type="scientific">Amycolatopsis rhabdoformis</name>
    <dbReference type="NCBI Taxonomy" id="1448059"/>
    <lineage>
        <taxon>Bacteria</taxon>
        <taxon>Bacillati</taxon>
        <taxon>Actinomycetota</taxon>
        <taxon>Actinomycetes</taxon>
        <taxon>Pseudonocardiales</taxon>
        <taxon>Pseudonocardiaceae</taxon>
        <taxon>Amycolatopsis</taxon>
    </lineage>
</organism>
<keyword evidence="3" id="KW-0804">Transcription</keyword>
<dbReference type="PANTHER" id="PTHR46796:SF6">
    <property type="entry name" value="ARAC SUBFAMILY"/>
    <property type="match status" value="1"/>
</dbReference>
<dbReference type="PROSITE" id="PS00041">
    <property type="entry name" value="HTH_ARAC_FAMILY_1"/>
    <property type="match status" value="1"/>
</dbReference>
<keyword evidence="2" id="KW-0238">DNA-binding</keyword>
<dbReference type="InterPro" id="IPR018060">
    <property type="entry name" value="HTH_AraC"/>
</dbReference>
<protein>
    <submittedName>
        <fullName evidence="5">AraC family transcriptional regulator</fullName>
    </submittedName>
</protein>
<reference evidence="5 6" key="1">
    <citation type="journal article" date="2015" name="Int. J. Syst. Evol. Microbiol.">
        <title>Amycolatopsis rhabdoformis sp. nov., an actinomycete isolated from a tropical forest soil.</title>
        <authorList>
            <person name="Souza W.R."/>
            <person name="Silva R.E."/>
            <person name="Goodfellow M."/>
            <person name="Busarakam K."/>
            <person name="Figueiro F.S."/>
            <person name="Ferreira D."/>
            <person name="Rodrigues-Filho E."/>
            <person name="Moraes L.A.B."/>
            <person name="Zucchi T.D."/>
        </authorList>
    </citation>
    <scope>NUCLEOTIDE SEQUENCE [LARGE SCALE GENOMIC DNA]</scope>
    <source>
        <strain evidence="5 6">NCIMB 14900</strain>
    </source>
</reference>
<dbReference type="InterPro" id="IPR009057">
    <property type="entry name" value="Homeodomain-like_sf"/>
</dbReference>
<dbReference type="PANTHER" id="PTHR46796">
    <property type="entry name" value="HTH-TYPE TRANSCRIPTIONAL ACTIVATOR RHAS-RELATED"/>
    <property type="match status" value="1"/>
</dbReference>
<dbReference type="EMBL" id="CP142149">
    <property type="protein sequence ID" value="WSE34726.1"/>
    <property type="molecule type" value="Genomic_DNA"/>
</dbReference>
<dbReference type="InterPro" id="IPR018062">
    <property type="entry name" value="HTH_AraC-typ_CS"/>
</dbReference>
<evidence type="ECO:0000256" key="3">
    <source>
        <dbReference type="ARBA" id="ARBA00023163"/>
    </source>
</evidence>
<dbReference type="Gene3D" id="1.10.10.60">
    <property type="entry name" value="Homeodomain-like"/>
    <property type="match status" value="1"/>
</dbReference>
<keyword evidence="1" id="KW-0805">Transcription regulation</keyword>
<dbReference type="Proteomes" id="UP001330812">
    <property type="component" value="Chromosome"/>
</dbReference>
<dbReference type="Pfam" id="PF12833">
    <property type="entry name" value="HTH_18"/>
    <property type="match status" value="1"/>
</dbReference>
<feature type="domain" description="HTH araC/xylS-type" evidence="4">
    <location>
        <begin position="236"/>
        <end position="338"/>
    </location>
</feature>
<evidence type="ECO:0000256" key="1">
    <source>
        <dbReference type="ARBA" id="ARBA00023015"/>
    </source>
</evidence>
<dbReference type="SMART" id="SM00342">
    <property type="entry name" value="HTH_ARAC"/>
    <property type="match status" value="1"/>
</dbReference>
<keyword evidence="6" id="KW-1185">Reference proteome</keyword>
<evidence type="ECO:0000313" key="5">
    <source>
        <dbReference type="EMBL" id="WSE34726.1"/>
    </source>
</evidence>
<dbReference type="PROSITE" id="PS01124">
    <property type="entry name" value="HTH_ARAC_FAMILY_2"/>
    <property type="match status" value="1"/>
</dbReference>
<name>A0ABZ1IJW5_9PSEU</name>
<evidence type="ECO:0000259" key="4">
    <source>
        <dbReference type="PROSITE" id="PS01124"/>
    </source>
</evidence>
<dbReference type="InterPro" id="IPR050204">
    <property type="entry name" value="AraC_XylS_family_regulators"/>
</dbReference>
<dbReference type="SUPFAM" id="SSF46689">
    <property type="entry name" value="Homeodomain-like"/>
    <property type="match status" value="1"/>
</dbReference>
<accession>A0ABZ1IJW5</accession>
<gene>
    <name evidence="5" type="ORF">VSH64_22035</name>
</gene>
<dbReference type="RefSeq" id="WP_326837534.1">
    <property type="nucleotide sequence ID" value="NZ_CP142149.1"/>
</dbReference>
<proteinExistence type="predicted"/>
<evidence type="ECO:0000256" key="2">
    <source>
        <dbReference type="ARBA" id="ARBA00023125"/>
    </source>
</evidence>
<sequence>MTLTPPMPSTLPTTASNPPLRRYVRFRTNDAGRAEHEGALAMSRHRLHAPDRHAFHSRLHAADIGSSTLVYLAYREAVRLESAEPMDYYTLQLVLSGSFEVTTDTGRAQVHAGAACVLSPTEQLHIRFAPGTRQLAAKVPARALDQAFGQLTGEPSGRPVVFDLPAPSAASWPAVLQLAAGTVDRAGTGLVAPRLGVELERMLLTALLLAQPHTATATLGRPAGGRGFRAAGEAADAVRTRVRTAPGEPFDWAELARGHGVGLRTLQQGFQHRYGRTPSQYLRDLRLERAHELLSASAGGTGRTVTDIAVECGFVHLGRFAGDYRRRYGVSPSDARRPG</sequence>
<evidence type="ECO:0000313" key="6">
    <source>
        <dbReference type="Proteomes" id="UP001330812"/>
    </source>
</evidence>
<dbReference type="Pfam" id="PF14525">
    <property type="entry name" value="AraC_binding_2"/>
    <property type="match status" value="1"/>
</dbReference>